<protein>
    <submittedName>
        <fullName evidence="2">Uncharacterized protein</fullName>
    </submittedName>
</protein>
<organism evidence="2 3">
    <name type="scientific">Chaetoceros tenuissimus</name>
    <dbReference type="NCBI Taxonomy" id="426638"/>
    <lineage>
        <taxon>Eukaryota</taxon>
        <taxon>Sar</taxon>
        <taxon>Stramenopiles</taxon>
        <taxon>Ochrophyta</taxon>
        <taxon>Bacillariophyta</taxon>
        <taxon>Coscinodiscophyceae</taxon>
        <taxon>Chaetocerotophycidae</taxon>
        <taxon>Chaetocerotales</taxon>
        <taxon>Chaetocerotaceae</taxon>
        <taxon>Chaetoceros</taxon>
    </lineage>
</organism>
<evidence type="ECO:0000256" key="1">
    <source>
        <dbReference type="SAM" id="MobiDB-lite"/>
    </source>
</evidence>
<dbReference type="EMBL" id="BLLK01000038">
    <property type="protein sequence ID" value="GFH49438.1"/>
    <property type="molecule type" value="Genomic_DNA"/>
</dbReference>
<evidence type="ECO:0000313" key="2">
    <source>
        <dbReference type="EMBL" id="GFH49438.1"/>
    </source>
</evidence>
<dbReference type="AlphaFoldDB" id="A0AAD3CPE0"/>
<reference evidence="2 3" key="1">
    <citation type="journal article" date="2021" name="Sci. Rep.">
        <title>The genome of the diatom Chaetoceros tenuissimus carries an ancient integrated fragment of an extant virus.</title>
        <authorList>
            <person name="Hongo Y."/>
            <person name="Kimura K."/>
            <person name="Takaki Y."/>
            <person name="Yoshida Y."/>
            <person name="Baba S."/>
            <person name="Kobayashi G."/>
            <person name="Nagasaki K."/>
            <person name="Hano T."/>
            <person name="Tomaru Y."/>
        </authorList>
    </citation>
    <scope>NUCLEOTIDE SEQUENCE [LARGE SCALE GENOMIC DNA]</scope>
    <source>
        <strain evidence="2 3">NIES-3715</strain>
    </source>
</reference>
<dbReference type="Proteomes" id="UP001054902">
    <property type="component" value="Unassembled WGS sequence"/>
</dbReference>
<feature type="compositionally biased region" description="Basic and acidic residues" evidence="1">
    <location>
        <begin position="220"/>
        <end position="231"/>
    </location>
</feature>
<keyword evidence="3" id="KW-1185">Reference proteome</keyword>
<sequence>MSEGPDEQVKEEILSVVGRMTEVDFLRQNKIRKIVCKTIETTNWTQFQRVLEKLVEEGILQTKSFEGEDVIVTQKKEAESGKKSKSKKKKKEPKDPKVKFMKKDIQVPYEIILYLTRKGKKKQNNIEENTKTSLTFDNETVVALRNKSIITREKESTLSITKTWSNEHERGSEEEKEAYEKAKKQLSSAKAFIVKMVKSFQEHPERFAPKKAGGTFAEQAEEKKRQEEASKKKAKKGSKSATDDDLQRKKKRQRKFY</sequence>
<comment type="caution">
    <text evidence="2">The sequence shown here is derived from an EMBL/GenBank/DDBJ whole genome shotgun (WGS) entry which is preliminary data.</text>
</comment>
<feature type="region of interest" description="Disordered" evidence="1">
    <location>
        <begin position="161"/>
        <end position="181"/>
    </location>
</feature>
<evidence type="ECO:0000313" key="3">
    <source>
        <dbReference type="Proteomes" id="UP001054902"/>
    </source>
</evidence>
<accession>A0AAD3CPE0</accession>
<feature type="compositionally biased region" description="Basic and acidic residues" evidence="1">
    <location>
        <begin position="165"/>
        <end position="181"/>
    </location>
</feature>
<feature type="region of interest" description="Disordered" evidence="1">
    <location>
        <begin position="76"/>
        <end position="97"/>
    </location>
</feature>
<proteinExistence type="predicted"/>
<feature type="compositionally biased region" description="Basic residues" evidence="1">
    <location>
        <begin position="248"/>
        <end position="257"/>
    </location>
</feature>
<gene>
    <name evidence="2" type="ORF">CTEN210_05914</name>
</gene>
<feature type="region of interest" description="Disordered" evidence="1">
    <location>
        <begin position="203"/>
        <end position="257"/>
    </location>
</feature>
<name>A0AAD3CPE0_9STRA</name>